<evidence type="ECO:0000313" key="2">
    <source>
        <dbReference type="Proteomes" id="UP001178507"/>
    </source>
</evidence>
<name>A0AA36I7B6_9DINO</name>
<gene>
    <name evidence="1" type="ORF">EVOR1521_LOCUS9779</name>
</gene>
<accession>A0AA36I7B6</accession>
<comment type="caution">
    <text evidence="1">The sequence shown here is derived from an EMBL/GenBank/DDBJ whole genome shotgun (WGS) entry which is preliminary data.</text>
</comment>
<sequence length="211" mass="22080">MWAGDGAGEARALLEAARAEVAALESKAREPTETAWRQALASAEEAVAKGALVAPDLGAAALAQKARAQMALGQVEEAAQSSAKAGEMLQKVGGKADSKLARLVHAPLGPSTLMPGKDMLEKDNGLVTLPEDPVEQEADQIFAQRVAVAKAKVQPTALVRQSSGLLVEASTSLPFQVALRRDQVGAPAQVIARYFRHARSVNTMPIMDLPG</sequence>
<protein>
    <submittedName>
        <fullName evidence="1">Uncharacterized protein</fullName>
    </submittedName>
</protein>
<organism evidence="1 2">
    <name type="scientific">Effrenium voratum</name>
    <dbReference type="NCBI Taxonomy" id="2562239"/>
    <lineage>
        <taxon>Eukaryota</taxon>
        <taxon>Sar</taxon>
        <taxon>Alveolata</taxon>
        <taxon>Dinophyceae</taxon>
        <taxon>Suessiales</taxon>
        <taxon>Symbiodiniaceae</taxon>
        <taxon>Effrenium</taxon>
    </lineage>
</organism>
<reference evidence="1" key="1">
    <citation type="submission" date="2023-08" db="EMBL/GenBank/DDBJ databases">
        <authorList>
            <person name="Chen Y."/>
            <person name="Shah S."/>
            <person name="Dougan E. K."/>
            <person name="Thang M."/>
            <person name="Chan C."/>
        </authorList>
    </citation>
    <scope>NUCLEOTIDE SEQUENCE</scope>
</reference>
<keyword evidence="2" id="KW-1185">Reference proteome</keyword>
<dbReference type="EMBL" id="CAUJNA010000898">
    <property type="protein sequence ID" value="CAJ1382401.1"/>
    <property type="molecule type" value="Genomic_DNA"/>
</dbReference>
<dbReference type="Proteomes" id="UP001178507">
    <property type="component" value="Unassembled WGS sequence"/>
</dbReference>
<proteinExistence type="predicted"/>
<dbReference type="AlphaFoldDB" id="A0AA36I7B6"/>
<evidence type="ECO:0000313" key="1">
    <source>
        <dbReference type="EMBL" id="CAJ1382401.1"/>
    </source>
</evidence>